<dbReference type="PROSITE" id="PS51257">
    <property type="entry name" value="PROKAR_LIPOPROTEIN"/>
    <property type="match status" value="1"/>
</dbReference>
<comment type="caution">
    <text evidence="3">The sequence shown here is derived from an EMBL/GenBank/DDBJ whole genome shotgun (WGS) entry which is preliminary data.</text>
</comment>
<keyword evidence="2" id="KW-0732">Signal</keyword>
<evidence type="ECO:0000313" key="3">
    <source>
        <dbReference type="EMBL" id="MFC5721065.1"/>
    </source>
</evidence>
<evidence type="ECO:0008006" key="5">
    <source>
        <dbReference type="Google" id="ProtNLM"/>
    </source>
</evidence>
<dbReference type="RefSeq" id="WP_390316276.1">
    <property type="nucleotide sequence ID" value="NZ_JBHSPB010000006.1"/>
</dbReference>
<name>A0ABW0Z3T0_9ACTN</name>
<feature type="signal peptide" evidence="2">
    <location>
        <begin position="1"/>
        <end position="22"/>
    </location>
</feature>
<accession>A0ABW0Z3T0</accession>
<proteinExistence type="predicted"/>
<feature type="region of interest" description="Disordered" evidence="1">
    <location>
        <begin position="33"/>
        <end position="71"/>
    </location>
</feature>
<feature type="compositionally biased region" description="Low complexity" evidence="1">
    <location>
        <begin position="33"/>
        <end position="47"/>
    </location>
</feature>
<protein>
    <recommendedName>
        <fullName evidence="5">Lipoprotein</fullName>
    </recommendedName>
</protein>
<evidence type="ECO:0000313" key="4">
    <source>
        <dbReference type="Proteomes" id="UP001596083"/>
    </source>
</evidence>
<feature type="chain" id="PRO_5047304264" description="Lipoprotein" evidence="2">
    <location>
        <begin position="23"/>
        <end position="146"/>
    </location>
</feature>
<reference evidence="4" key="1">
    <citation type="journal article" date="2019" name="Int. J. Syst. Evol. Microbiol.">
        <title>The Global Catalogue of Microorganisms (GCM) 10K type strain sequencing project: providing services to taxonomists for standard genome sequencing and annotation.</title>
        <authorList>
            <consortium name="The Broad Institute Genomics Platform"/>
            <consortium name="The Broad Institute Genome Sequencing Center for Infectious Disease"/>
            <person name="Wu L."/>
            <person name="Ma J."/>
        </authorList>
    </citation>
    <scope>NUCLEOTIDE SEQUENCE [LARGE SCALE GENOMIC DNA]</scope>
    <source>
        <strain evidence="4">CGMCC 4.7304</strain>
    </source>
</reference>
<sequence length="146" mass="14676">MKGSALIPGAALGLSAAGLLLAGCGAPGALHHAGATPTAQAPTGLWPDLPPPPAQDYGPAQPEAVNGVVVPDGDLHKVNPVDIVKAQIKAHPDTVTGADAPDNKAQTKATDEGALDKGTADAIGKCTEPAVGYEQLAACRLRRLRR</sequence>
<gene>
    <name evidence="3" type="ORF">ACFP1Z_12890</name>
</gene>
<feature type="region of interest" description="Disordered" evidence="1">
    <location>
        <begin position="92"/>
        <end position="113"/>
    </location>
</feature>
<dbReference type="EMBL" id="JBHSPB010000006">
    <property type="protein sequence ID" value="MFC5721065.1"/>
    <property type="molecule type" value="Genomic_DNA"/>
</dbReference>
<dbReference type="Proteomes" id="UP001596083">
    <property type="component" value="Unassembled WGS sequence"/>
</dbReference>
<keyword evidence="4" id="KW-1185">Reference proteome</keyword>
<organism evidence="3 4">
    <name type="scientific">Streptomyces gamaensis</name>
    <dbReference type="NCBI Taxonomy" id="1763542"/>
    <lineage>
        <taxon>Bacteria</taxon>
        <taxon>Bacillati</taxon>
        <taxon>Actinomycetota</taxon>
        <taxon>Actinomycetes</taxon>
        <taxon>Kitasatosporales</taxon>
        <taxon>Streptomycetaceae</taxon>
        <taxon>Streptomyces</taxon>
    </lineage>
</organism>
<evidence type="ECO:0000256" key="2">
    <source>
        <dbReference type="SAM" id="SignalP"/>
    </source>
</evidence>
<evidence type="ECO:0000256" key="1">
    <source>
        <dbReference type="SAM" id="MobiDB-lite"/>
    </source>
</evidence>